<comment type="subcellular location">
    <subcellularLocation>
        <location evidence="1">Cytoplasm</location>
    </subcellularLocation>
</comment>
<dbReference type="KEGG" id="tva:4774891"/>
<dbReference type="PANTHER" id="PTHR13105">
    <property type="entry name" value="MYELOID LEUKEMIA FACTOR"/>
    <property type="match status" value="1"/>
</dbReference>
<name>A2DRT2_TRIV3</name>
<proteinExistence type="inferred from homology"/>
<dbReference type="RefSeq" id="XP_001329102.1">
    <property type="nucleotide sequence ID" value="XM_001329067.1"/>
</dbReference>
<evidence type="ECO:0000256" key="1">
    <source>
        <dbReference type="ARBA" id="ARBA00004496"/>
    </source>
</evidence>
<organism evidence="6 7">
    <name type="scientific">Trichomonas vaginalis (strain ATCC PRA-98 / G3)</name>
    <dbReference type="NCBI Taxonomy" id="412133"/>
    <lineage>
        <taxon>Eukaryota</taxon>
        <taxon>Metamonada</taxon>
        <taxon>Parabasalia</taxon>
        <taxon>Trichomonadida</taxon>
        <taxon>Trichomonadidae</taxon>
        <taxon>Trichomonas</taxon>
    </lineage>
</organism>
<feature type="compositionally biased region" description="Basic and acidic residues" evidence="5">
    <location>
        <begin position="101"/>
        <end position="121"/>
    </location>
</feature>
<comment type="similarity">
    <text evidence="2">Belongs to the MLF family.</text>
</comment>
<reference evidence="6" key="1">
    <citation type="submission" date="2006-10" db="EMBL/GenBank/DDBJ databases">
        <authorList>
            <person name="Amadeo P."/>
            <person name="Zhao Q."/>
            <person name="Wortman J."/>
            <person name="Fraser-Liggett C."/>
            <person name="Carlton J."/>
        </authorList>
    </citation>
    <scope>NUCLEOTIDE SEQUENCE</scope>
    <source>
        <strain evidence="6">G3</strain>
    </source>
</reference>
<keyword evidence="4" id="KW-0597">Phosphoprotein</keyword>
<dbReference type="VEuPathDB" id="TrichDB:TVAG_150300"/>
<evidence type="ECO:0000313" key="7">
    <source>
        <dbReference type="Proteomes" id="UP000001542"/>
    </source>
</evidence>
<feature type="compositionally biased region" description="Polar residues" evidence="5">
    <location>
        <begin position="124"/>
        <end position="134"/>
    </location>
</feature>
<evidence type="ECO:0000313" key="6">
    <source>
        <dbReference type="EMBL" id="EAY16879.1"/>
    </source>
</evidence>
<dbReference type="EMBL" id="DS113237">
    <property type="protein sequence ID" value="EAY16879.1"/>
    <property type="molecule type" value="Genomic_DNA"/>
</dbReference>
<dbReference type="GO" id="GO:0005737">
    <property type="term" value="C:cytoplasm"/>
    <property type="evidence" value="ECO:0007669"/>
    <property type="project" value="UniProtKB-SubCell"/>
</dbReference>
<protein>
    <submittedName>
        <fullName evidence="6">Glycine-rich protein, putative</fullName>
    </submittedName>
</protein>
<dbReference type="InterPro" id="IPR019376">
    <property type="entry name" value="Myeloid_leukemia_factor"/>
</dbReference>
<keyword evidence="7" id="KW-1185">Reference proteome</keyword>
<feature type="region of interest" description="Disordered" evidence="5">
    <location>
        <begin position="217"/>
        <end position="265"/>
    </location>
</feature>
<reference evidence="6" key="2">
    <citation type="journal article" date="2007" name="Science">
        <title>Draft genome sequence of the sexually transmitted pathogen Trichomonas vaginalis.</title>
        <authorList>
            <person name="Carlton J.M."/>
            <person name="Hirt R.P."/>
            <person name="Silva J.C."/>
            <person name="Delcher A.L."/>
            <person name="Schatz M."/>
            <person name="Zhao Q."/>
            <person name="Wortman J.R."/>
            <person name="Bidwell S.L."/>
            <person name="Alsmark U.C.M."/>
            <person name="Besteiro S."/>
            <person name="Sicheritz-Ponten T."/>
            <person name="Noel C.J."/>
            <person name="Dacks J.B."/>
            <person name="Foster P.G."/>
            <person name="Simillion C."/>
            <person name="Van de Peer Y."/>
            <person name="Miranda-Saavedra D."/>
            <person name="Barton G.J."/>
            <person name="Westrop G.D."/>
            <person name="Mueller S."/>
            <person name="Dessi D."/>
            <person name="Fiori P.L."/>
            <person name="Ren Q."/>
            <person name="Paulsen I."/>
            <person name="Zhang H."/>
            <person name="Bastida-Corcuera F.D."/>
            <person name="Simoes-Barbosa A."/>
            <person name="Brown M.T."/>
            <person name="Hayes R.D."/>
            <person name="Mukherjee M."/>
            <person name="Okumura C.Y."/>
            <person name="Schneider R."/>
            <person name="Smith A.J."/>
            <person name="Vanacova S."/>
            <person name="Villalvazo M."/>
            <person name="Haas B.J."/>
            <person name="Pertea M."/>
            <person name="Feldblyum T.V."/>
            <person name="Utterback T.R."/>
            <person name="Shu C.L."/>
            <person name="Osoegawa K."/>
            <person name="de Jong P.J."/>
            <person name="Hrdy I."/>
            <person name="Horvathova L."/>
            <person name="Zubacova Z."/>
            <person name="Dolezal P."/>
            <person name="Malik S.B."/>
            <person name="Logsdon J.M. Jr."/>
            <person name="Henze K."/>
            <person name="Gupta A."/>
            <person name="Wang C.C."/>
            <person name="Dunne R.L."/>
            <person name="Upcroft J.A."/>
            <person name="Upcroft P."/>
            <person name="White O."/>
            <person name="Salzberg S.L."/>
            <person name="Tang P."/>
            <person name="Chiu C.-H."/>
            <person name="Lee Y.-S."/>
            <person name="Embley T.M."/>
            <person name="Coombs G.H."/>
            <person name="Mottram J.C."/>
            <person name="Tachezy J."/>
            <person name="Fraser-Liggett C.M."/>
            <person name="Johnson P.J."/>
        </authorList>
    </citation>
    <scope>NUCLEOTIDE SEQUENCE [LARGE SCALE GENOMIC DNA]</scope>
    <source>
        <strain evidence="6">G3</strain>
    </source>
</reference>
<evidence type="ECO:0000256" key="2">
    <source>
        <dbReference type="ARBA" id="ARBA00008332"/>
    </source>
</evidence>
<feature type="compositionally biased region" description="Basic and acidic residues" evidence="5">
    <location>
        <begin position="219"/>
        <end position="228"/>
    </location>
</feature>
<dbReference type="InParanoid" id="A2DRT2"/>
<evidence type="ECO:0000256" key="5">
    <source>
        <dbReference type="SAM" id="MobiDB-lite"/>
    </source>
</evidence>
<gene>
    <name evidence="6" type="ORF">TVAG_150300</name>
</gene>
<dbReference type="Proteomes" id="UP000001542">
    <property type="component" value="Unassembled WGS sequence"/>
</dbReference>
<feature type="region of interest" description="Disordered" evidence="5">
    <location>
        <begin position="66"/>
        <end position="137"/>
    </location>
</feature>
<evidence type="ECO:0000256" key="3">
    <source>
        <dbReference type="ARBA" id="ARBA00022490"/>
    </source>
</evidence>
<evidence type="ECO:0000256" key="4">
    <source>
        <dbReference type="ARBA" id="ARBA00022553"/>
    </source>
</evidence>
<accession>A2DRT2</accession>
<sequence length="265" mass="30694">MFDDWYNDPFFNERQSNPHRDIFSHINETFREFDRHMDNMMHQAFANFGRIPFGIEDDRQSRSHRHEIGMDNSRTSTRHTPQVEEVDDSSDFSQSRASRAPRVEEPDDFSHSSPKPKKDYSVGKYSNTRSNDFSSPFGGNGQSYYYCSSSVSYSNGDGTVSTKRKDMDSTGKTHMAEMRRMGDKTVVYDRKIDSDGKTYDSRKIHGMNEDEVDSFNQKWDSRVREDPFLNRSNRNGLGYAPRKNDSNALGYDSGHHSGSRHGHRH</sequence>
<keyword evidence="3" id="KW-0963">Cytoplasm</keyword>
<dbReference type="OrthoDB" id="10571866at2759"/>
<dbReference type="AlphaFoldDB" id="A2DRT2"/>
<dbReference type="VEuPathDB" id="TrichDB:TVAGG3_0978860"/>